<dbReference type="InterPro" id="IPR005019">
    <property type="entry name" value="Adenine_glyco"/>
</dbReference>
<gene>
    <name evidence="3" type="ORF">BGZ80_003172</name>
</gene>
<sequence length="304" mass="33981">MSRRSSRIATAIVSPVANVVSAAAVTPTKAKKVESTAAITSTKKPSDATAKDIENVINGTIESHEVAPTRKRKAANELLPEPVDDGKGRCSWAASSRHPLLQQYHDTEWCISGGFNRTNRYLFEMLILEGAQAGLSWSTVLNKRDAYREAYDNFDYNVIANTYTSPASNERLLKTNIVKNKLKVEASMINAKAFRDLLLERYPDQAQPEDENGFWHFLQAYKKQESIETGRNGSSENKKKLQNEEPPQAYLTSNEASDRLSADLKNLGFKFVGTTIMYSYLQAVGIELEGTHHTESCFKHPKNM</sequence>
<evidence type="ECO:0008006" key="5">
    <source>
        <dbReference type="Google" id="ProtNLM"/>
    </source>
</evidence>
<dbReference type="Pfam" id="PF03352">
    <property type="entry name" value="Adenine_glyco"/>
    <property type="match status" value="1"/>
</dbReference>
<evidence type="ECO:0000313" key="3">
    <source>
        <dbReference type="EMBL" id="KAG0008685.1"/>
    </source>
</evidence>
<keyword evidence="1" id="KW-0862">Zinc</keyword>
<dbReference type="GO" id="GO:0046872">
    <property type="term" value="F:metal ion binding"/>
    <property type="evidence" value="ECO:0007669"/>
    <property type="project" value="UniProtKB-KW"/>
</dbReference>
<dbReference type="GO" id="GO:0008725">
    <property type="term" value="F:DNA-3-methyladenine glycosylase activity"/>
    <property type="evidence" value="ECO:0007669"/>
    <property type="project" value="InterPro"/>
</dbReference>
<accession>A0A9P6MNI7</accession>
<dbReference type="GO" id="GO:0006284">
    <property type="term" value="P:base-excision repair"/>
    <property type="evidence" value="ECO:0007669"/>
    <property type="project" value="InterPro"/>
</dbReference>
<feature type="binding site" evidence="1">
    <location>
        <position position="293"/>
    </location>
    <ligand>
        <name>Zn(2+)</name>
        <dbReference type="ChEBI" id="CHEBI:29105"/>
    </ligand>
</feature>
<evidence type="ECO:0000256" key="2">
    <source>
        <dbReference type="SAM" id="MobiDB-lite"/>
    </source>
</evidence>
<proteinExistence type="predicted"/>
<dbReference type="EMBL" id="JAAAID010001822">
    <property type="protein sequence ID" value="KAG0008685.1"/>
    <property type="molecule type" value="Genomic_DNA"/>
</dbReference>
<dbReference type="InterPro" id="IPR052891">
    <property type="entry name" value="DNA-3mA_glycosylase"/>
</dbReference>
<evidence type="ECO:0000313" key="4">
    <source>
        <dbReference type="Proteomes" id="UP000703661"/>
    </source>
</evidence>
<dbReference type="PANTHER" id="PTHR30037:SF4">
    <property type="entry name" value="DNA-3-METHYLADENINE GLYCOSYLASE I"/>
    <property type="match status" value="1"/>
</dbReference>
<feature type="region of interest" description="Disordered" evidence="2">
    <location>
        <begin position="226"/>
        <end position="248"/>
    </location>
</feature>
<dbReference type="InterPro" id="IPR011257">
    <property type="entry name" value="DNA_glycosylase"/>
</dbReference>
<keyword evidence="4" id="KW-1185">Reference proteome</keyword>
<feature type="binding site" evidence="1">
    <location>
        <position position="297"/>
    </location>
    <ligand>
        <name>Zn(2+)</name>
        <dbReference type="ChEBI" id="CHEBI:29105"/>
    </ligand>
</feature>
<dbReference type="SUPFAM" id="SSF48150">
    <property type="entry name" value="DNA-glycosylase"/>
    <property type="match status" value="1"/>
</dbReference>
<organism evidence="3 4">
    <name type="scientific">Entomortierella chlamydospora</name>
    <dbReference type="NCBI Taxonomy" id="101097"/>
    <lineage>
        <taxon>Eukaryota</taxon>
        <taxon>Fungi</taxon>
        <taxon>Fungi incertae sedis</taxon>
        <taxon>Mucoromycota</taxon>
        <taxon>Mortierellomycotina</taxon>
        <taxon>Mortierellomycetes</taxon>
        <taxon>Mortierellales</taxon>
        <taxon>Mortierellaceae</taxon>
        <taxon>Entomortierella</taxon>
    </lineage>
</organism>
<dbReference type="Gene3D" id="1.10.340.30">
    <property type="entry name" value="Hypothetical protein, domain 2"/>
    <property type="match status" value="1"/>
</dbReference>
<dbReference type="Proteomes" id="UP000703661">
    <property type="component" value="Unassembled WGS sequence"/>
</dbReference>
<comment type="caution">
    <text evidence="3">The sequence shown here is derived from an EMBL/GenBank/DDBJ whole genome shotgun (WGS) entry which is preliminary data.</text>
</comment>
<dbReference type="AlphaFoldDB" id="A0A9P6MNI7"/>
<keyword evidence="1" id="KW-0479">Metal-binding</keyword>
<feature type="binding site" evidence="1">
    <location>
        <position position="105"/>
    </location>
    <ligand>
        <name>Zn(2+)</name>
        <dbReference type="ChEBI" id="CHEBI:29105"/>
    </ligand>
</feature>
<protein>
    <recommendedName>
        <fullName evidence="5">DNA-3-methyladenine glycosylase I</fullName>
    </recommendedName>
</protein>
<reference evidence="3" key="1">
    <citation type="journal article" date="2020" name="Fungal Divers.">
        <title>Resolving the Mortierellaceae phylogeny through synthesis of multi-gene phylogenetics and phylogenomics.</title>
        <authorList>
            <person name="Vandepol N."/>
            <person name="Liber J."/>
            <person name="Desiro A."/>
            <person name="Na H."/>
            <person name="Kennedy M."/>
            <person name="Barry K."/>
            <person name="Grigoriev I.V."/>
            <person name="Miller A.N."/>
            <person name="O'Donnell K."/>
            <person name="Stajich J.E."/>
            <person name="Bonito G."/>
        </authorList>
    </citation>
    <scope>NUCLEOTIDE SEQUENCE</scope>
    <source>
        <strain evidence="3">NRRL 2769</strain>
    </source>
</reference>
<name>A0A9P6MNI7_9FUNG</name>
<dbReference type="PANTHER" id="PTHR30037">
    <property type="entry name" value="DNA-3-METHYLADENINE GLYCOSYLASE 1"/>
    <property type="match status" value="1"/>
</dbReference>
<evidence type="ECO:0000256" key="1">
    <source>
        <dbReference type="PIRSR" id="PIRSR605019-1"/>
    </source>
</evidence>
<dbReference type="OrthoDB" id="3941538at2759"/>
<feature type="binding site" evidence="1">
    <location>
        <position position="90"/>
    </location>
    <ligand>
        <name>Zn(2+)</name>
        <dbReference type="ChEBI" id="CHEBI:29105"/>
    </ligand>
</feature>